<dbReference type="Pfam" id="PF07369">
    <property type="entry name" value="DUF1488"/>
    <property type="match status" value="1"/>
</dbReference>
<dbReference type="RefSeq" id="WP_017978721.1">
    <property type="nucleotide sequence ID" value="NZ_CP023705.1"/>
</dbReference>
<evidence type="ECO:0008006" key="3">
    <source>
        <dbReference type="Google" id="ProtNLM"/>
    </source>
</evidence>
<dbReference type="InterPro" id="IPR009962">
    <property type="entry name" value="DUF1488"/>
</dbReference>
<sequence>MAEDRVTIDTASVFDNTADRQVEFAGEASGERYAFALRYDVLEALAGDATFDAMPLFQRHRARIQTLAADALARDPDQALVVISENDLA</sequence>
<accession>A0A0D1MD67</accession>
<name>A0A0D1MD67_9SPHN</name>
<dbReference type="Proteomes" id="UP000033203">
    <property type="component" value="Unassembled WGS sequence"/>
</dbReference>
<dbReference type="SUPFAM" id="SSF160272">
    <property type="entry name" value="Shew3726-like"/>
    <property type="match status" value="1"/>
</dbReference>
<dbReference type="PATRIC" id="fig|1549858.7.peg.2599"/>
<dbReference type="InterPro" id="IPR036692">
    <property type="entry name" value="Shew3726-like_sf"/>
</dbReference>
<dbReference type="AlphaFoldDB" id="A0A0D1MD67"/>
<comment type="caution">
    <text evidence="1">The sequence shown here is derived from an EMBL/GenBank/DDBJ whole genome shotgun (WGS) entry which is preliminary data.</text>
</comment>
<evidence type="ECO:0000313" key="2">
    <source>
        <dbReference type="Proteomes" id="UP000033203"/>
    </source>
</evidence>
<protein>
    <recommendedName>
        <fullName evidence="3">DUF1488 domain-containing protein</fullName>
    </recommendedName>
</protein>
<gene>
    <name evidence="1" type="ORF">SR41_00205</name>
</gene>
<proteinExistence type="predicted"/>
<reference evidence="1 2" key="1">
    <citation type="submission" date="2015-01" db="EMBL/GenBank/DDBJ databases">
        <title>Genome of Sphingomonas taxi strain 30a.</title>
        <authorList>
            <person name="Eevers N."/>
            <person name="Van Hamme J."/>
            <person name="Bottos E."/>
            <person name="Weyens N."/>
            <person name="Vangronsveld J."/>
        </authorList>
    </citation>
    <scope>NUCLEOTIDE SEQUENCE [LARGE SCALE GENOMIC DNA]</scope>
    <source>
        <strain evidence="1 2">30a</strain>
    </source>
</reference>
<organism evidence="1 2">
    <name type="scientific">Sphingomonas melonis</name>
    <dbReference type="NCBI Taxonomy" id="152682"/>
    <lineage>
        <taxon>Bacteria</taxon>
        <taxon>Pseudomonadati</taxon>
        <taxon>Pseudomonadota</taxon>
        <taxon>Alphaproteobacteria</taxon>
        <taxon>Sphingomonadales</taxon>
        <taxon>Sphingomonadaceae</taxon>
        <taxon>Sphingomonas</taxon>
    </lineage>
</organism>
<dbReference type="EMBL" id="JXTP01000002">
    <property type="protein sequence ID" value="KIU30380.1"/>
    <property type="molecule type" value="Genomic_DNA"/>
</dbReference>
<evidence type="ECO:0000313" key="1">
    <source>
        <dbReference type="EMBL" id="KIU30380.1"/>
    </source>
</evidence>